<dbReference type="STRING" id="1611254.A0A2G5VLY3"/>
<keyword evidence="4" id="KW-1185">Reference proteome</keyword>
<dbReference type="OrthoDB" id="5816341at2759"/>
<gene>
    <name evidence="3" type="primary">Cnig_chr_I.g2742</name>
    <name evidence="3" type="ORF">B9Z55_002742</name>
</gene>
<feature type="region of interest" description="Disordered" evidence="1">
    <location>
        <begin position="566"/>
        <end position="595"/>
    </location>
</feature>
<dbReference type="GO" id="GO:0000794">
    <property type="term" value="C:condensed nuclear chromosome"/>
    <property type="evidence" value="ECO:0007669"/>
    <property type="project" value="TreeGrafter"/>
</dbReference>
<evidence type="ECO:0000256" key="1">
    <source>
        <dbReference type="SAM" id="MobiDB-lite"/>
    </source>
</evidence>
<evidence type="ECO:0000313" key="3">
    <source>
        <dbReference type="EMBL" id="PIC52772.1"/>
    </source>
</evidence>
<evidence type="ECO:0000313" key="4">
    <source>
        <dbReference type="Proteomes" id="UP000230233"/>
    </source>
</evidence>
<organism evidence="3 4">
    <name type="scientific">Caenorhabditis nigoni</name>
    <dbReference type="NCBI Taxonomy" id="1611254"/>
    <lineage>
        <taxon>Eukaryota</taxon>
        <taxon>Metazoa</taxon>
        <taxon>Ecdysozoa</taxon>
        <taxon>Nematoda</taxon>
        <taxon>Chromadorea</taxon>
        <taxon>Rhabditida</taxon>
        <taxon>Rhabditina</taxon>
        <taxon>Rhabditomorpha</taxon>
        <taxon>Rhabditoidea</taxon>
        <taxon>Rhabditidae</taxon>
        <taxon>Peloderinae</taxon>
        <taxon>Caenorhabditis</taxon>
    </lineage>
</organism>
<protein>
    <recommendedName>
        <fullName evidence="2">C2H2-type domain-containing protein</fullName>
    </recommendedName>
</protein>
<dbReference type="GO" id="GO:0045132">
    <property type="term" value="P:meiotic chromosome segregation"/>
    <property type="evidence" value="ECO:0007669"/>
    <property type="project" value="TreeGrafter"/>
</dbReference>
<reference evidence="4" key="1">
    <citation type="submission" date="2017-10" db="EMBL/GenBank/DDBJ databases">
        <title>Rapid genome shrinkage in a self-fertile nematode reveals novel sperm competition proteins.</title>
        <authorList>
            <person name="Yin D."/>
            <person name="Schwarz E.M."/>
            <person name="Thomas C.G."/>
            <person name="Felde R.L."/>
            <person name="Korf I.F."/>
            <person name="Cutter A.D."/>
            <person name="Schartner C.M."/>
            <person name="Ralston E.J."/>
            <person name="Meyer B.J."/>
            <person name="Haag E.S."/>
        </authorList>
    </citation>
    <scope>NUCLEOTIDE SEQUENCE [LARGE SCALE GENOMIC DNA]</scope>
    <source>
        <strain evidence="4">JU1422</strain>
    </source>
</reference>
<evidence type="ECO:0000259" key="2">
    <source>
        <dbReference type="PROSITE" id="PS00028"/>
    </source>
</evidence>
<dbReference type="EMBL" id="PDUG01000001">
    <property type="protein sequence ID" value="PIC52772.1"/>
    <property type="molecule type" value="Genomic_DNA"/>
</dbReference>
<accession>A0A2G5VLY3</accession>
<feature type="region of interest" description="Disordered" evidence="1">
    <location>
        <begin position="207"/>
        <end position="282"/>
    </location>
</feature>
<name>A0A2G5VLY3_9PELO</name>
<feature type="compositionally biased region" description="Basic and acidic residues" evidence="1">
    <location>
        <begin position="570"/>
        <end position="580"/>
    </location>
</feature>
<dbReference type="Proteomes" id="UP000230233">
    <property type="component" value="Chromosome I"/>
</dbReference>
<dbReference type="Gene3D" id="3.30.160.60">
    <property type="entry name" value="Classic Zinc Finger"/>
    <property type="match status" value="1"/>
</dbReference>
<sequence>MICDEWNKFIQVNIYGHTLQGLQQQGVVLEALLNNVGCSKLWIVEGSMYKGESFDQSTIESATEVTVPVLSTTIADVKCPRFSTPAVSQNELQRKFTLNLPVKYSEINSSFEEDGFAMEPDNREENDGVIVELLSELIEKASDKIPQEESLAKKTVNVLSTTCADVPRYSTPISSEIDQDEIFTLNMPEVLSDIESNDEDAIVTGVMDPEVQCPSEEDRKREYGRSVSAVKPSTRRSRRLSAPYLKTKVKREAEGDEEPKKKRPALTRSTSDPQRHGPGFTMKIKKCNTIDPKLLLITSPDKNDNQHGELLDLEDQRSDDQYMDAVSLIELKPVTNFQFSDPEPLAHVPVKREITIHQMTYHQDDISYGMDYGDAGDAGDFEEDDDNFFSTSDNDTMLMAVESESQSTKYTPPPPHMISTKSILRSQTASKAKKTVSFGVAKNKMSEKQKKLDQTHRIECRYEGCGKVMNWKIRYGKQRLLDHVFTHFNDKCIVCRICEQSFGTSEQIRYHCKKAHPEVKGSKFRILDVFNLEMDDVTVTDLFNECYEPQLPIIGKIGKIKNLRRKCEKKTKGDEEKGQEESDEEEEDVNNIPGPSNMFYFRRIR</sequence>
<dbReference type="PROSITE" id="PS00028">
    <property type="entry name" value="ZINC_FINGER_C2H2_1"/>
    <property type="match status" value="1"/>
</dbReference>
<dbReference type="PANTHER" id="PTHR36945">
    <property type="entry name" value="HIGH INCIDENCE OF MALES (INCREASED X CHROMOSOME LOSS)-RELATED-RELATED"/>
    <property type="match status" value="1"/>
</dbReference>
<dbReference type="InterPro" id="IPR053360">
    <property type="entry name" value="Zinc_finger_domain"/>
</dbReference>
<comment type="caution">
    <text evidence="3">The sequence shown here is derived from an EMBL/GenBank/DDBJ whole genome shotgun (WGS) entry which is preliminary data.</text>
</comment>
<dbReference type="AlphaFoldDB" id="A0A2G5VLY3"/>
<proteinExistence type="predicted"/>
<feature type="domain" description="C2H2-type" evidence="2">
    <location>
        <begin position="495"/>
        <end position="516"/>
    </location>
</feature>
<dbReference type="PANTHER" id="PTHR36945:SF2">
    <property type="entry name" value="C2H2-TYPE DOMAIN-CONTAINING PROTEIN"/>
    <property type="match status" value="1"/>
</dbReference>
<dbReference type="InterPro" id="IPR013087">
    <property type="entry name" value="Znf_C2H2_type"/>
</dbReference>